<comment type="caution">
    <text evidence="2">The sequence shown here is derived from an EMBL/GenBank/DDBJ whole genome shotgun (WGS) entry which is preliminary data.</text>
</comment>
<feature type="domain" description="Transcription regulator PadR N-terminal" evidence="1">
    <location>
        <begin position="19"/>
        <end position="87"/>
    </location>
</feature>
<dbReference type="AlphaFoldDB" id="A0A512HC27"/>
<evidence type="ECO:0000313" key="2">
    <source>
        <dbReference type="EMBL" id="GEO82940.1"/>
    </source>
</evidence>
<protein>
    <submittedName>
        <fullName evidence="2">PadR family transcriptional regulator</fullName>
    </submittedName>
</protein>
<dbReference type="Proteomes" id="UP000321567">
    <property type="component" value="Unassembled WGS sequence"/>
</dbReference>
<evidence type="ECO:0000259" key="1">
    <source>
        <dbReference type="Pfam" id="PF03551"/>
    </source>
</evidence>
<accession>A0A512HC27</accession>
<dbReference type="InterPro" id="IPR005149">
    <property type="entry name" value="Tscrpt_reg_PadR_N"/>
</dbReference>
<keyword evidence="3" id="KW-1185">Reference proteome</keyword>
<dbReference type="EMBL" id="BJZO01000133">
    <property type="protein sequence ID" value="GEO82940.1"/>
    <property type="molecule type" value="Genomic_DNA"/>
</dbReference>
<reference evidence="2 3" key="1">
    <citation type="submission" date="2019-07" db="EMBL/GenBank/DDBJ databases">
        <title>Whole genome shotgun sequence of Rhodospirillum oryzae NBRC 107573.</title>
        <authorList>
            <person name="Hosoyama A."/>
            <person name="Uohara A."/>
            <person name="Ohji S."/>
            <person name="Ichikawa N."/>
        </authorList>
    </citation>
    <scope>NUCLEOTIDE SEQUENCE [LARGE SCALE GENOMIC DNA]</scope>
    <source>
        <strain evidence="2 3">NBRC 107573</strain>
    </source>
</reference>
<sequence length="112" mass="12476">MAERMDHHDLLSGLVRLHVLHHAAQEPVYGQAMIEELARHGYKLSPGTLYPLLAKMTRDGYLTVSATREGRVTKKYYTITDHGRAGLALARTHLRELKGEVDEEAEEGGATP</sequence>
<dbReference type="InterPro" id="IPR052509">
    <property type="entry name" value="Metal_resp_DNA-bind_regulator"/>
</dbReference>
<organism evidence="2 3">
    <name type="scientific">Pararhodospirillum oryzae</name>
    <dbReference type="NCBI Taxonomy" id="478448"/>
    <lineage>
        <taxon>Bacteria</taxon>
        <taxon>Pseudomonadati</taxon>
        <taxon>Pseudomonadota</taxon>
        <taxon>Alphaproteobacteria</taxon>
        <taxon>Rhodospirillales</taxon>
        <taxon>Rhodospirillaceae</taxon>
        <taxon>Pararhodospirillum</taxon>
    </lineage>
</organism>
<dbReference type="InterPro" id="IPR036388">
    <property type="entry name" value="WH-like_DNA-bd_sf"/>
</dbReference>
<dbReference type="SUPFAM" id="SSF46785">
    <property type="entry name" value="Winged helix' DNA-binding domain"/>
    <property type="match status" value="1"/>
</dbReference>
<name>A0A512HC27_9PROT</name>
<gene>
    <name evidence="2" type="ORF">ROR02_30710</name>
</gene>
<dbReference type="InterPro" id="IPR036390">
    <property type="entry name" value="WH_DNA-bd_sf"/>
</dbReference>
<dbReference type="Gene3D" id="1.10.10.10">
    <property type="entry name" value="Winged helix-like DNA-binding domain superfamily/Winged helix DNA-binding domain"/>
    <property type="match status" value="1"/>
</dbReference>
<dbReference type="Pfam" id="PF03551">
    <property type="entry name" value="PadR"/>
    <property type="match status" value="1"/>
</dbReference>
<proteinExistence type="predicted"/>
<dbReference type="PANTHER" id="PTHR33169">
    <property type="entry name" value="PADR-FAMILY TRANSCRIPTIONAL REGULATOR"/>
    <property type="match status" value="1"/>
</dbReference>
<evidence type="ECO:0000313" key="3">
    <source>
        <dbReference type="Proteomes" id="UP000321567"/>
    </source>
</evidence>
<dbReference type="PANTHER" id="PTHR33169:SF14">
    <property type="entry name" value="TRANSCRIPTIONAL REGULATOR RV3488"/>
    <property type="match status" value="1"/>
</dbReference>